<keyword evidence="1" id="KW-0472">Membrane</keyword>
<dbReference type="AlphaFoldDB" id="A0A813EGR8"/>
<reference evidence="2" key="1">
    <citation type="submission" date="2021-02" db="EMBL/GenBank/DDBJ databases">
        <authorList>
            <person name="Dougan E. K."/>
            <person name="Rhodes N."/>
            <person name="Thang M."/>
            <person name="Chan C."/>
        </authorList>
    </citation>
    <scope>NUCLEOTIDE SEQUENCE</scope>
</reference>
<dbReference type="Proteomes" id="UP000654075">
    <property type="component" value="Unassembled WGS sequence"/>
</dbReference>
<protein>
    <submittedName>
        <fullName evidence="2">Uncharacterized protein</fullName>
    </submittedName>
</protein>
<dbReference type="PANTHER" id="PTHR16120:SF0">
    <property type="entry name" value="AP-5 COMPLEX SUBUNIT SIGMA-1"/>
    <property type="match status" value="1"/>
</dbReference>
<sequence length="700" mass="75884">EEDLLQERGYVWYSFSILLPGLCMFTSFGMSLLTLPLVVQSWGLELGSVAYLKSVAEVSELLANFPASAALLRLGPRRAMLLGALLYAAVGLPLATAPNYPSLAVAYLLQGVVVKVYNRGQGALMKDIPKHRRGKVSGLLSTCKFAAMAFAPRLTAALLHPMGGAQHIFFVQVGLGVAMAALLCVPSRVPGKVALLGASATDKLAGCEETAKVGRDSAAELTYAALLQDTSCRRDLANTSGMCAFVSMLRGAANILLTVAGLSLGLPASTVALSLTVTFGVAFAFSFAAGAALDSLGRRPCAALSMGLFLVGFGGLGLIWCLPGASVVPMLMVSAGFLGAADSISSPMGFTLKGDAAARQEGRLQEQSLSKDAVKQQMAKFFAVLDVILDAVGIVYPIVLGLLATRGSTCMASFAFSGHELCECLDLCVMKDEDASHTLNAIGSAVQQQLAAPLRPGLSPYFVEYQSWARQMREVRRIYRAQYLQKLAEVTEIERVNEAELHQKAQEERRRRKQAHLQRIGEDMKRRAILRDRKRIESKVNEEHLFQTHSGDQHSAVKAKASSSLDDADWLFRFTSDSKSSANFKTQPGLDYTEGILRLQASTLFEYPKLVVWKHVDKVVYTLICEPLDNPLLASNFLTLFVHELSDHFRKALVEEVSSRPDEVLAMLAFLLPGGQLLFTNSNLHRHLKTQIAQVLAQKA</sequence>
<dbReference type="GO" id="GO:0016197">
    <property type="term" value="P:endosomal transport"/>
    <property type="evidence" value="ECO:0007669"/>
    <property type="project" value="InterPro"/>
</dbReference>
<proteinExistence type="predicted"/>
<feature type="transmembrane region" description="Helical" evidence="1">
    <location>
        <begin position="272"/>
        <end position="293"/>
    </location>
</feature>
<dbReference type="GO" id="GO:0030119">
    <property type="term" value="C:AP-type membrane coat adaptor complex"/>
    <property type="evidence" value="ECO:0007669"/>
    <property type="project" value="InterPro"/>
</dbReference>
<feature type="transmembrane region" description="Helical" evidence="1">
    <location>
        <begin position="381"/>
        <end position="404"/>
    </location>
</feature>
<dbReference type="CDD" id="cd22249">
    <property type="entry name" value="UDM1_RNF168_RNF169-like"/>
    <property type="match status" value="1"/>
</dbReference>
<feature type="transmembrane region" description="Helical" evidence="1">
    <location>
        <begin position="139"/>
        <end position="159"/>
    </location>
</feature>
<evidence type="ECO:0000313" key="2">
    <source>
        <dbReference type="EMBL" id="CAE8599533.1"/>
    </source>
</evidence>
<dbReference type="InterPro" id="IPR011701">
    <property type="entry name" value="MFS"/>
</dbReference>
<evidence type="ECO:0000256" key="1">
    <source>
        <dbReference type="SAM" id="Phobius"/>
    </source>
</evidence>
<dbReference type="GO" id="GO:0005770">
    <property type="term" value="C:late endosome"/>
    <property type="evidence" value="ECO:0007669"/>
    <property type="project" value="TreeGrafter"/>
</dbReference>
<dbReference type="GO" id="GO:0000724">
    <property type="term" value="P:double-strand break repair via homologous recombination"/>
    <property type="evidence" value="ECO:0007669"/>
    <property type="project" value="InterPro"/>
</dbReference>
<dbReference type="Gene3D" id="1.20.1250.20">
    <property type="entry name" value="MFS general substrate transporter like domains"/>
    <property type="match status" value="2"/>
</dbReference>
<feature type="transmembrane region" description="Helical" evidence="1">
    <location>
        <begin position="165"/>
        <end position="185"/>
    </location>
</feature>
<name>A0A813EGR8_POLGL</name>
<dbReference type="Pfam" id="PF07690">
    <property type="entry name" value="MFS_1"/>
    <property type="match status" value="1"/>
</dbReference>
<evidence type="ECO:0000313" key="3">
    <source>
        <dbReference type="Proteomes" id="UP000654075"/>
    </source>
</evidence>
<dbReference type="InterPro" id="IPR029392">
    <property type="entry name" value="AP-5_subunit_s1"/>
</dbReference>
<keyword evidence="3" id="KW-1185">Reference proteome</keyword>
<dbReference type="SUPFAM" id="SSF103473">
    <property type="entry name" value="MFS general substrate transporter"/>
    <property type="match status" value="1"/>
</dbReference>
<feature type="transmembrane region" description="Helical" evidence="1">
    <location>
        <begin position="243"/>
        <end position="266"/>
    </location>
</feature>
<dbReference type="InterPro" id="IPR036259">
    <property type="entry name" value="MFS_trans_sf"/>
</dbReference>
<organism evidence="2 3">
    <name type="scientific">Polarella glacialis</name>
    <name type="common">Dinoflagellate</name>
    <dbReference type="NCBI Taxonomy" id="89957"/>
    <lineage>
        <taxon>Eukaryota</taxon>
        <taxon>Sar</taxon>
        <taxon>Alveolata</taxon>
        <taxon>Dinophyceae</taxon>
        <taxon>Suessiales</taxon>
        <taxon>Suessiaceae</taxon>
        <taxon>Polarella</taxon>
    </lineage>
</organism>
<feature type="transmembrane region" description="Helical" evidence="1">
    <location>
        <begin position="12"/>
        <end position="39"/>
    </location>
</feature>
<dbReference type="GO" id="GO:0005829">
    <property type="term" value="C:cytosol"/>
    <property type="evidence" value="ECO:0007669"/>
    <property type="project" value="TreeGrafter"/>
</dbReference>
<comment type="caution">
    <text evidence="2">The sequence shown here is derived from an EMBL/GenBank/DDBJ whole genome shotgun (WGS) entry which is preliminary data.</text>
</comment>
<dbReference type="Pfam" id="PF15001">
    <property type="entry name" value="AP-5_subunit_s1"/>
    <property type="match status" value="1"/>
</dbReference>
<feature type="transmembrane region" description="Helical" evidence="1">
    <location>
        <begin position="300"/>
        <end position="320"/>
    </location>
</feature>
<dbReference type="EMBL" id="CAJNNV010011218">
    <property type="protein sequence ID" value="CAE8599533.1"/>
    <property type="molecule type" value="Genomic_DNA"/>
</dbReference>
<keyword evidence="1" id="KW-1133">Transmembrane helix</keyword>
<gene>
    <name evidence="2" type="ORF">PGLA1383_LOCUS17880</name>
</gene>
<accession>A0A813EGR8</accession>
<dbReference type="OrthoDB" id="332930at2759"/>
<dbReference type="GO" id="GO:0022857">
    <property type="term" value="F:transmembrane transporter activity"/>
    <property type="evidence" value="ECO:0007669"/>
    <property type="project" value="InterPro"/>
</dbReference>
<dbReference type="GO" id="GO:0005764">
    <property type="term" value="C:lysosome"/>
    <property type="evidence" value="ECO:0007669"/>
    <property type="project" value="TreeGrafter"/>
</dbReference>
<dbReference type="PANTHER" id="PTHR16120">
    <property type="entry name" value="AP-5 COMPLEX SUBUNIT SIGMA-1"/>
    <property type="match status" value="1"/>
</dbReference>
<feature type="non-terminal residue" evidence="2">
    <location>
        <position position="1"/>
    </location>
</feature>
<keyword evidence="1" id="KW-0812">Transmembrane</keyword>